<dbReference type="CDD" id="cd02440">
    <property type="entry name" value="AdoMet_MTases"/>
    <property type="match status" value="1"/>
</dbReference>
<sequence length="285" mass="33010">MKYEPYWNKNEICRDSSLYTYWRDMYESDRVIVDWDSLAVSYSRRKRRNDFKFGREVLSCLVEEEVCSKGGSALDLGGGPGSLLIPFSGFMGWMVVLEPSSMMCLELKRNAHRYGVRNYSVVNCGFLDGCISNAGGFDVVIGSHFLSWSFFKDVKRVLLGMERNSREFCCLVGRPDYCLAWSEWEKELWKSVVGEEIPSRPVLDTTLHVLSDMGRDVFSRVVWHKEFISVNSLVGRKIRFIGRYKSLNYEDKCFIKDFVESRFSGRACLDRCSVVSWWPVSQSYS</sequence>
<keyword evidence="2" id="KW-1185">Reference proteome</keyword>
<dbReference type="InterPro" id="IPR029063">
    <property type="entry name" value="SAM-dependent_MTases_sf"/>
</dbReference>
<organism evidence="1 2">
    <name type="scientific">Methanonatronarchaeum thermophilum</name>
    <dbReference type="NCBI Taxonomy" id="1927129"/>
    <lineage>
        <taxon>Archaea</taxon>
        <taxon>Methanobacteriati</taxon>
        <taxon>Methanobacteriota</taxon>
        <taxon>Methanonatronarchaeia</taxon>
        <taxon>Methanonatronarchaeales</taxon>
        <taxon>Methanonatronarchaeaceae</taxon>
        <taxon>Methanonatronarchaeum</taxon>
    </lineage>
</organism>
<keyword evidence="1" id="KW-0489">Methyltransferase</keyword>
<reference evidence="1 2" key="1">
    <citation type="submission" date="2016-12" db="EMBL/GenBank/DDBJ databases">
        <title>Discovery of methanogenic haloarchaea.</title>
        <authorList>
            <person name="Sorokin D.Y."/>
            <person name="Makarova K.S."/>
            <person name="Abbas B."/>
            <person name="Ferrer M."/>
            <person name="Golyshin P.N."/>
        </authorList>
    </citation>
    <scope>NUCLEOTIDE SEQUENCE [LARGE SCALE GENOMIC DNA]</scope>
    <source>
        <strain evidence="1">AMET1</strain>
    </source>
</reference>
<dbReference type="AlphaFoldDB" id="A0A1Y3GDZ6"/>
<dbReference type="EMBL" id="MRZU01000002">
    <property type="protein sequence ID" value="OUJ19480.1"/>
    <property type="molecule type" value="Genomic_DNA"/>
</dbReference>
<dbReference type="Proteomes" id="UP000195137">
    <property type="component" value="Unassembled WGS sequence"/>
</dbReference>
<dbReference type="SUPFAM" id="SSF53335">
    <property type="entry name" value="S-adenosyl-L-methionine-dependent methyltransferases"/>
    <property type="match status" value="1"/>
</dbReference>
<comment type="caution">
    <text evidence="1">The sequence shown here is derived from an EMBL/GenBank/DDBJ whole genome shotgun (WGS) entry which is preliminary data.</text>
</comment>
<protein>
    <submittedName>
        <fullName evidence="1">SAM-dependent methyltransferase</fullName>
    </submittedName>
</protein>
<dbReference type="RefSeq" id="WP_143406780.1">
    <property type="nucleotide sequence ID" value="NZ_MRZU01000002.1"/>
</dbReference>
<gene>
    <name evidence="1" type="ORF">AMET1_0150</name>
</gene>
<dbReference type="GO" id="GO:0008168">
    <property type="term" value="F:methyltransferase activity"/>
    <property type="evidence" value="ECO:0007669"/>
    <property type="project" value="UniProtKB-KW"/>
</dbReference>
<evidence type="ECO:0000313" key="1">
    <source>
        <dbReference type="EMBL" id="OUJ19480.1"/>
    </source>
</evidence>
<name>A0A1Y3GDZ6_9EURY</name>
<proteinExistence type="predicted"/>
<dbReference type="Gene3D" id="3.40.50.150">
    <property type="entry name" value="Vaccinia Virus protein VP39"/>
    <property type="match status" value="1"/>
</dbReference>
<keyword evidence="1" id="KW-0808">Transferase</keyword>
<accession>A0A1Y3GDZ6</accession>
<dbReference type="GO" id="GO:0032259">
    <property type="term" value="P:methylation"/>
    <property type="evidence" value="ECO:0007669"/>
    <property type="project" value="UniProtKB-KW"/>
</dbReference>
<evidence type="ECO:0000313" key="2">
    <source>
        <dbReference type="Proteomes" id="UP000195137"/>
    </source>
</evidence>